<comment type="caution">
    <text evidence="1">The sequence shown here is derived from an EMBL/GenBank/DDBJ whole genome shotgun (WGS) entry which is preliminary data.</text>
</comment>
<accession>A0ABU8KM07</accession>
<sequence>MNPDAPKLLRKRLFDYPLLVIKRKLLYRLLHPRPPRHPAPLTKPVFIVGSAPVSNPPVGFRRDAFTIFTVNGSQTVTARWGMGTPDATFLYVNQLDGAKPNALAVRAVLTGQETDLLWIVRAHRTIEELRRNIAAFNYRCRDLRKITRHQRMALYEAVTGVANFEMHLEEKFSTGITAVLYALHNCAPAVIITGIDPGSHGHVYNELNIDRMHISSDRATLLALSALGFPLYTSDPHVADSLGLPLWTGQIGRSEVQ</sequence>
<name>A0ABU8KM07_9HYPH</name>
<proteinExistence type="predicted"/>
<keyword evidence="2" id="KW-1185">Reference proteome</keyword>
<reference evidence="1 2" key="1">
    <citation type="submission" date="2022-12" db="EMBL/GenBank/DDBJ databases">
        <authorList>
            <person name="Muema E."/>
        </authorList>
    </citation>
    <scope>NUCLEOTIDE SEQUENCE [LARGE SCALE GENOMIC DNA]</scope>
    <source>
        <strain evidence="2">1330</strain>
    </source>
</reference>
<evidence type="ECO:0000313" key="1">
    <source>
        <dbReference type="EMBL" id="MEI9406731.1"/>
    </source>
</evidence>
<organism evidence="1 2">
    <name type="scientific">Mesorhizobium argentiipisi</name>
    <dbReference type="NCBI Taxonomy" id="3015175"/>
    <lineage>
        <taxon>Bacteria</taxon>
        <taxon>Pseudomonadati</taxon>
        <taxon>Pseudomonadota</taxon>
        <taxon>Alphaproteobacteria</taxon>
        <taxon>Hyphomicrobiales</taxon>
        <taxon>Phyllobacteriaceae</taxon>
        <taxon>Mesorhizobium</taxon>
    </lineage>
</organism>
<gene>
    <name evidence="1" type="ORF">O7A05_31925</name>
</gene>
<dbReference type="RefSeq" id="WP_337097308.1">
    <property type="nucleotide sequence ID" value="NZ_JAPYKO010000044.1"/>
</dbReference>
<protein>
    <submittedName>
        <fullName evidence="1">Membrane-anchored protein</fullName>
    </submittedName>
</protein>
<evidence type="ECO:0000313" key="2">
    <source>
        <dbReference type="Proteomes" id="UP001366503"/>
    </source>
</evidence>
<dbReference type="EMBL" id="JAPYKO010000044">
    <property type="protein sequence ID" value="MEI9406731.1"/>
    <property type="molecule type" value="Genomic_DNA"/>
</dbReference>
<dbReference type="Proteomes" id="UP001366503">
    <property type="component" value="Unassembled WGS sequence"/>
</dbReference>